<dbReference type="Pfam" id="PF13613">
    <property type="entry name" value="HTH_Tnp_4"/>
    <property type="match status" value="1"/>
</dbReference>
<name>A0AAV6UEE3_9ARAC</name>
<evidence type="ECO:0000256" key="1">
    <source>
        <dbReference type="ARBA" id="ARBA00001968"/>
    </source>
</evidence>
<dbReference type="EMBL" id="JAFNEN010000506">
    <property type="protein sequence ID" value="KAG8181591.1"/>
    <property type="molecule type" value="Genomic_DNA"/>
</dbReference>
<evidence type="ECO:0000256" key="2">
    <source>
        <dbReference type="ARBA" id="ARBA00022723"/>
    </source>
</evidence>
<dbReference type="AlphaFoldDB" id="A0AAV6UEE3"/>
<organism evidence="8 9">
    <name type="scientific">Oedothorax gibbosus</name>
    <dbReference type="NCBI Taxonomy" id="931172"/>
    <lineage>
        <taxon>Eukaryota</taxon>
        <taxon>Metazoa</taxon>
        <taxon>Ecdysozoa</taxon>
        <taxon>Arthropoda</taxon>
        <taxon>Chelicerata</taxon>
        <taxon>Arachnida</taxon>
        <taxon>Araneae</taxon>
        <taxon>Araneomorphae</taxon>
        <taxon>Entelegynae</taxon>
        <taxon>Araneoidea</taxon>
        <taxon>Linyphiidae</taxon>
        <taxon>Erigoninae</taxon>
        <taxon>Oedothorax</taxon>
    </lineage>
</organism>
<dbReference type="Pfam" id="PF13359">
    <property type="entry name" value="DDE_Tnp_4"/>
    <property type="match status" value="1"/>
</dbReference>
<keyword evidence="2" id="KW-0479">Metal-binding</keyword>
<dbReference type="InterPro" id="IPR006612">
    <property type="entry name" value="THAP_Znf"/>
</dbReference>
<sequence>MKEWLVRIQRRDFFPVKGTKICSDHFEPSSFCNQKGTKRLLVKGAIPTIFAYDQPGFKRKRSSVGDDNFYDPSEECSVEKALVPQVTLSISSEAQTDVPLESFVNELFLKKCRIDKLKPRDESILDPEKMSEAHVRALFGMRKEEFFKVFRFLNFTDELNSETLSIIQQYTLFLLRLKSGITLDFLAYLFEISAETACKTFDKVVDVVYKKLQGVSIWPTKEQILEIMPSDFKVICPECRIIIDCVKFYISKPTKRVEKHLAALSQYKDHNILKALVGIAPSGRIIYISHLWGDSISDEEIFKGSVLPQLLEKGDVVIADGEFKIEDELKEIGVGLIRPVFLKDGIQFRTLEGTEKKGVSSLRVHIERAISRIKKFKYFDDALSYSPLHNLNEAFYITAFLSNFNASLKDVMVLEELENASIV</sequence>
<comment type="cofactor">
    <cofactor evidence="1">
        <name>a divalent metal cation</name>
        <dbReference type="ChEBI" id="CHEBI:60240"/>
    </cofactor>
</comment>
<dbReference type="SMART" id="SM00980">
    <property type="entry name" value="THAP"/>
    <property type="match status" value="1"/>
</dbReference>
<dbReference type="SUPFAM" id="SSF57716">
    <property type="entry name" value="Glucocorticoid receptor-like (DNA-binding domain)"/>
    <property type="match status" value="1"/>
</dbReference>
<keyword evidence="5 6" id="KW-0238">DNA-binding</keyword>
<keyword evidence="4" id="KW-0862">Zinc</keyword>
<evidence type="ECO:0000259" key="7">
    <source>
        <dbReference type="PROSITE" id="PS50950"/>
    </source>
</evidence>
<evidence type="ECO:0000256" key="5">
    <source>
        <dbReference type="ARBA" id="ARBA00023125"/>
    </source>
</evidence>
<evidence type="ECO:0000256" key="6">
    <source>
        <dbReference type="PROSITE-ProRule" id="PRU00309"/>
    </source>
</evidence>
<dbReference type="PROSITE" id="PS50950">
    <property type="entry name" value="ZF_THAP"/>
    <property type="match status" value="1"/>
</dbReference>
<evidence type="ECO:0000256" key="3">
    <source>
        <dbReference type="ARBA" id="ARBA00022771"/>
    </source>
</evidence>
<dbReference type="GO" id="GO:0008270">
    <property type="term" value="F:zinc ion binding"/>
    <property type="evidence" value="ECO:0007669"/>
    <property type="project" value="UniProtKB-KW"/>
</dbReference>
<reference evidence="8 9" key="1">
    <citation type="journal article" date="2022" name="Nat. Ecol. Evol.">
        <title>A masculinizing supergene underlies an exaggerated male reproductive morph in a spider.</title>
        <authorList>
            <person name="Hendrickx F."/>
            <person name="De Corte Z."/>
            <person name="Sonet G."/>
            <person name="Van Belleghem S.M."/>
            <person name="Kostlbacher S."/>
            <person name="Vangestel C."/>
        </authorList>
    </citation>
    <scope>NUCLEOTIDE SEQUENCE [LARGE SCALE GENOMIC DNA]</scope>
    <source>
        <strain evidence="8">W744_W776</strain>
    </source>
</reference>
<evidence type="ECO:0000256" key="4">
    <source>
        <dbReference type="ARBA" id="ARBA00022833"/>
    </source>
</evidence>
<comment type="caution">
    <text evidence="8">The sequence shown here is derived from an EMBL/GenBank/DDBJ whole genome shotgun (WGS) entry which is preliminary data.</text>
</comment>
<dbReference type="PANTHER" id="PTHR23080:SF133">
    <property type="entry name" value="SI:CH211-262I1.5-RELATED"/>
    <property type="match status" value="1"/>
</dbReference>
<dbReference type="InterPro" id="IPR027805">
    <property type="entry name" value="Transposase_HTH_dom"/>
</dbReference>
<dbReference type="GO" id="GO:0003677">
    <property type="term" value="F:DNA binding"/>
    <property type="evidence" value="ECO:0007669"/>
    <property type="project" value="UniProtKB-UniRule"/>
</dbReference>
<evidence type="ECO:0000313" key="9">
    <source>
        <dbReference type="Proteomes" id="UP000827092"/>
    </source>
</evidence>
<proteinExistence type="predicted"/>
<dbReference type="Proteomes" id="UP000827092">
    <property type="component" value="Unassembled WGS sequence"/>
</dbReference>
<feature type="domain" description="THAP-type" evidence="7">
    <location>
        <begin position="1"/>
        <end position="50"/>
    </location>
</feature>
<keyword evidence="9" id="KW-1185">Reference proteome</keyword>
<accession>A0AAV6UEE3</accession>
<protein>
    <recommendedName>
        <fullName evidence="7">THAP-type domain-containing protein</fullName>
    </recommendedName>
</protein>
<evidence type="ECO:0000313" key="8">
    <source>
        <dbReference type="EMBL" id="KAG8181591.1"/>
    </source>
</evidence>
<keyword evidence="3 6" id="KW-0863">Zinc-finger</keyword>
<dbReference type="PANTHER" id="PTHR23080">
    <property type="entry name" value="THAP DOMAIN PROTEIN"/>
    <property type="match status" value="1"/>
</dbReference>
<dbReference type="Pfam" id="PF05485">
    <property type="entry name" value="THAP"/>
    <property type="match status" value="1"/>
</dbReference>
<gene>
    <name evidence="8" type="ORF">JTE90_013553</name>
</gene>
<dbReference type="InterPro" id="IPR027806">
    <property type="entry name" value="HARBI1_dom"/>
</dbReference>